<dbReference type="EMBL" id="BMAU01021427">
    <property type="protein sequence ID" value="GFY34716.1"/>
    <property type="molecule type" value="Genomic_DNA"/>
</dbReference>
<organism evidence="1 2">
    <name type="scientific">Trichonephila clavipes</name>
    <name type="common">Golden silk orbweaver</name>
    <name type="synonym">Nephila clavipes</name>
    <dbReference type="NCBI Taxonomy" id="2585209"/>
    <lineage>
        <taxon>Eukaryota</taxon>
        <taxon>Metazoa</taxon>
        <taxon>Ecdysozoa</taxon>
        <taxon>Arthropoda</taxon>
        <taxon>Chelicerata</taxon>
        <taxon>Arachnida</taxon>
        <taxon>Araneae</taxon>
        <taxon>Araneomorphae</taxon>
        <taxon>Entelegynae</taxon>
        <taxon>Araneoidea</taxon>
        <taxon>Nephilidae</taxon>
        <taxon>Trichonephila</taxon>
    </lineage>
</organism>
<evidence type="ECO:0000313" key="2">
    <source>
        <dbReference type="Proteomes" id="UP000887159"/>
    </source>
</evidence>
<comment type="caution">
    <text evidence="1">The sequence shown here is derived from an EMBL/GenBank/DDBJ whole genome shotgun (WGS) entry which is preliminary data.</text>
</comment>
<accession>A0A8X6WIF6</accession>
<evidence type="ECO:0000313" key="1">
    <source>
        <dbReference type="EMBL" id="GFY34716.1"/>
    </source>
</evidence>
<protein>
    <submittedName>
        <fullName evidence="1">Uncharacterized protein</fullName>
    </submittedName>
</protein>
<keyword evidence="2" id="KW-1185">Reference proteome</keyword>
<dbReference type="Proteomes" id="UP000887159">
    <property type="component" value="Unassembled WGS sequence"/>
</dbReference>
<gene>
    <name evidence="1" type="ORF">TNCV_4701971</name>
</gene>
<name>A0A8X6WIF6_TRICX</name>
<sequence length="104" mass="11553">MWVHHDTSKHGCNHFGAVNRTWIHLKKSFLAIRVIRFVVDHIIEDAPVGDAASSVAAAMVSKLRVHIAANVIELFMKTLVVLQTTPILDSGLMTWLHDLLSQCG</sequence>
<proteinExistence type="predicted"/>
<reference evidence="1" key="1">
    <citation type="submission" date="2020-08" db="EMBL/GenBank/DDBJ databases">
        <title>Multicomponent nature underlies the extraordinary mechanical properties of spider dragline silk.</title>
        <authorList>
            <person name="Kono N."/>
            <person name="Nakamura H."/>
            <person name="Mori M."/>
            <person name="Yoshida Y."/>
            <person name="Ohtoshi R."/>
            <person name="Malay A.D."/>
            <person name="Moran D.A.P."/>
            <person name="Tomita M."/>
            <person name="Numata K."/>
            <person name="Arakawa K."/>
        </authorList>
    </citation>
    <scope>NUCLEOTIDE SEQUENCE</scope>
</reference>
<dbReference type="AlphaFoldDB" id="A0A8X6WIF6"/>